<dbReference type="Proteomes" id="UP001162156">
    <property type="component" value="Unassembled WGS sequence"/>
</dbReference>
<organism evidence="2 3">
    <name type="scientific">Rhamnusium bicolor</name>
    <dbReference type="NCBI Taxonomy" id="1586634"/>
    <lineage>
        <taxon>Eukaryota</taxon>
        <taxon>Metazoa</taxon>
        <taxon>Ecdysozoa</taxon>
        <taxon>Arthropoda</taxon>
        <taxon>Hexapoda</taxon>
        <taxon>Insecta</taxon>
        <taxon>Pterygota</taxon>
        <taxon>Neoptera</taxon>
        <taxon>Endopterygota</taxon>
        <taxon>Coleoptera</taxon>
        <taxon>Polyphaga</taxon>
        <taxon>Cucujiformia</taxon>
        <taxon>Chrysomeloidea</taxon>
        <taxon>Cerambycidae</taxon>
        <taxon>Lepturinae</taxon>
        <taxon>Rhagiini</taxon>
        <taxon>Rhamnusium</taxon>
    </lineage>
</organism>
<comment type="caution">
    <text evidence="2">The sequence shown here is derived from an EMBL/GenBank/DDBJ whole genome shotgun (WGS) entry which is preliminary data.</text>
</comment>
<feature type="region of interest" description="Disordered" evidence="1">
    <location>
        <begin position="617"/>
        <end position="654"/>
    </location>
</feature>
<feature type="compositionally biased region" description="Polar residues" evidence="1">
    <location>
        <begin position="270"/>
        <end position="291"/>
    </location>
</feature>
<protein>
    <submittedName>
        <fullName evidence="2">Uncharacterized protein</fullName>
    </submittedName>
</protein>
<dbReference type="AlphaFoldDB" id="A0AAV8WSU2"/>
<feature type="region of interest" description="Disordered" evidence="1">
    <location>
        <begin position="97"/>
        <end position="141"/>
    </location>
</feature>
<accession>A0AAV8WSU2</accession>
<dbReference type="EMBL" id="JANEYF010005244">
    <property type="protein sequence ID" value="KAJ8928826.1"/>
    <property type="molecule type" value="Genomic_DNA"/>
</dbReference>
<reference evidence="2" key="1">
    <citation type="journal article" date="2023" name="Insect Mol. Biol.">
        <title>Genome sequencing provides insights into the evolution of gene families encoding plant cell wall-degrading enzymes in longhorned beetles.</title>
        <authorList>
            <person name="Shin N.R."/>
            <person name="Okamura Y."/>
            <person name="Kirsch R."/>
            <person name="Pauchet Y."/>
        </authorList>
    </citation>
    <scope>NUCLEOTIDE SEQUENCE</scope>
    <source>
        <strain evidence="2">RBIC_L_NR</strain>
    </source>
</reference>
<feature type="compositionally biased region" description="Basic and acidic residues" evidence="1">
    <location>
        <begin position="293"/>
        <end position="307"/>
    </location>
</feature>
<feature type="compositionally biased region" description="Basic and acidic residues" evidence="1">
    <location>
        <begin position="220"/>
        <end position="235"/>
    </location>
</feature>
<feature type="compositionally biased region" description="Polar residues" evidence="1">
    <location>
        <begin position="236"/>
        <end position="248"/>
    </location>
</feature>
<feature type="non-terminal residue" evidence="2">
    <location>
        <position position="1"/>
    </location>
</feature>
<keyword evidence="3" id="KW-1185">Reference proteome</keyword>
<dbReference type="PANTHER" id="PTHR39952">
    <property type="entry name" value="FI02073P"/>
    <property type="match status" value="1"/>
</dbReference>
<feature type="compositionally biased region" description="Basic and acidic residues" evidence="1">
    <location>
        <begin position="636"/>
        <end position="654"/>
    </location>
</feature>
<evidence type="ECO:0000313" key="3">
    <source>
        <dbReference type="Proteomes" id="UP001162156"/>
    </source>
</evidence>
<gene>
    <name evidence="2" type="ORF">NQ314_018558</name>
</gene>
<sequence>HEKKKMYWEQLELRCRSFYQQQSGPSSNHGSIRGPPIPPTTYCSCCEECRYPSAPAGPQVYPWDNHHPTDRWTSPNPENHSRARAVSGWSWRRLPWSRGNAGQTEPQRDNSLTYQGGVSSADSQYGFSNRSGGENALQGDAMTGSTGSYSILDNRPPVGGVYVWGPPPPYSNPNSPARRPMQSPGRYHHIHHHMHGHESHCQMNENNQFRSSRRTRAHLSNKDNYENTTEPEIHQPNDNSESTDTSSCVDRVSHTLPVRKMKKRTDIASVKSSAQSSNNRTNVQNIFNPNAQEEAKPDSEHDYHEPSVPENSKSNLDGQKCRFLPRLQGVENAAFQQQENSPQKPEATESEVYFADVSSCCNISVRNDGQDSSLYDEALETQKPRLLSLQKSEVMDVNSVNTNQLLQNFQENISSSTVTEDEDYLAHRMGNRQMSTRSRMPFPLPCSNELSDFTTESCMQLLPKDISQNSLCSSVQTPLTETTDDAISPDECCGNYFQDKTEQSTKHRGFTNSTLDHYLAPDAQYEVIPEQDNFRQNSSNLTNTISGLNNFEQNYYNQNKSNFNYNTSCSKNIPPKTLNLNQQARRNIGTNISALIQNLGGNPAGLLYGENIEDEIQGQGCHSDGTMDSGWQSGSEKTDRKQETSDTTHKPVNV</sequence>
<evidence type="ECO:0000256" key="1">
    <source>
        <dbReference type="SAM" id="MobiDB-lite"/>
    </source>
</evidence>
<dbReference type="PANTHER" id="PTHR39952:SF1">
    <property type="match status" value="1"/>
</dbReference>
<proteinExistence type="predicted"/>
<evidence type="ECO:0000313" key="2">
    <source>
        <dbReference type="EMBL" id="KAJ8928826.1"/>
    </source>
</evidence>
<feature type="compositionally biased region" description="Polar residues" evidence="1">
    <location>
        <begin position="100"/>
        <end position="132"/>
    </location>
</feature>
<feature type="region of interest" description="Disordered" evidence="1">
    <location>
        <begin position="219"/>
        <end position="318"/>
    </location>
</feature>
<name>A0AAV8WSU2_9CUCU</name>